<evidence type="ECO:0000313" key="1">
    <source>
        <dbReference type="EMBL" id="KAG6514545.1"/>
    </source>
</evidence>
<comment type="caution">
    <text evidence="1">The sequence shown here is derived from an EMBL/GenBank/DDBJ whole genome shotgun (WGS) entry which is preliminary data.</text>
</comment>
<keyword evidence="2" id="KW-1185">Reference proteome</keyword>
<gene>
    <name evidence="1" type="ORF">ZIOFF_024908</name>
</gene>
<protein>
    <submittedName>
        <fullName evidence="1">Uncharacterized protein</fullName>
    </submittedName>
</protein>
<accession>A0A8J5L6J6</accession>
<dbReference type="AlphaFoldDB" id="A0A8J5L6J6"/>
<name>A0A8J5L6J6_ZINOF</name>
<proteinExistence type="predicted"/>
<sequence>MTTPATYSDDPWGPLRRSIMLPSSEASPSPSPLALVCSFFSDDPESESRYFTQLLVGAMNSPTAMVRRPMLEREKTIDRGDLDGGGVDRGSIGCGSGLVRLGQERLVSLAVSQQQAVRIPPGLGPASLLDSSGFLLSRI</sequence>
<evidence type="ECO:0000313" key="2">
    <source>
        <dbReference type="Proteomes" id="UP000734854"/>
    </source>
</evidence>
<dbReference type="EMBL" id="JACMSC010000007">
    <property type="protein sequence ID" value="KAG6514545.1"/>
    <property type="molecule type" value="Genomic_DNA"/>
</dbReference>
<organism evidence="1 2">
    <name type="scientific">Zingiber officinale</name>
    <name type="common">Ginger</name>
    <name type="synonym">Amomum zingiber</name>
    <dbReference type="NCBI Taxonomy" id="94328"/>
    <lineage>
        <taxon>Eukaryota</taxon>
        <taxon>Viridiplantae</taxon>
        <taxon>Streptophyta</taxon>
        <taxon>Embryophyta</taxon>
        <taxon>Tracheophyta</taxon>
        <taxon>Spermatophyta</taxon>
        <taxon>Magnoliopsida</taxon>
        <taxon>Liliopsida</taxon>
        <taxon>Zingiberales</taxon>
        <taxon>Zingiberaceae</taxon>
        <taxon>Zingiber</taxon>
    </lineage>
</organism>
<reference evidence="1 2" key="1">
    <citation type="submission" date="2020-08" db="EMBL/GenBank/DDBJ databases">
        <title>Plant Genome Project.</title>
        <authorList>
            <person name="Zhang R.-G."/>
        </authorList>
    </citation>
    <scope>NUCLEOTIDE SEQUENCE [LARGE SCALE GENOMIC DNA]</scope>
    <source>
        <tissue evidence="1">Rhizome</tissue>
    </source>
</reference>
<dbReference type="Proteomes" id="UP000734854">
    <property type="component" value="Unassembled WGS sequence"/>
</dbReference>